<dbReference type="EMBL" id="BAABFT010000002">
    <property type="protein sequence ID" value="GAA4314259.1"/>
    <property type="molecule type" value="Genomic_DNA"/>
</dbReference>
<dbReference type="Gene3D" id="3.40.50.2300">
    <property type="match status" value="1"/>
</dbReference>
<reference evidence="5" key="1">
    <citation type="journal article" date="2019" name="Int. J. Syst. Evol. Microbiol.">
        <title>The Global Catalogue of Microorganisms (GCM) 10K type strain sequencing project: providing services to taxonomists for standard genome sequencing and annotation.</title>
        <authorList>
            <consortium name="The Broad Institute Genomics Platform"/>
            <consortium name="The Broad Institute Genome Sequencing Center for Infectious Disease"/>
            <person name="Wu L."/>
            <person name="Ma J."/>
        </authorList>
    </citation>
    <scope>NUCLEOTIDE SEQUENCE [LARGE SCALE GENOMIC DNA]</scope>
    <source>
        <strain evidence="5">JCM 17705</strain>
    </source>
</reference>
<proteinExistence type="predicted"/>
<accession>A0ABP8FZL3</accession>
<dbReference type="RefSeq" id="WP_345209943.1">
    <property type="nucleotide sequence ID" value="NZ_BAABFT010000002.1"/>
</dbReference>
<evidence type="ECO:0000259" key="3">
    <source>
        <dbReference type="PROSITE" id="PS50110"/>
    </source>
</evidence>
<evidence type="ECO:0000313" key="4">
    <source>
        <dbReference type="EMBL" id="GAA4314259.1"/>
    </source>
</evidence>
<evidence type="ECO:0000313" key="5">
    <source>
        <dbReference type="Proteomes" id="UP001500582"/>
    </source>
</evidence>
<evidence type="ECO:0000256" key="1">
    <source>
        <dbReference type="ARBA" id="ARBA00022553"/>
    </source>
</evidence>
<dbReference type="InterPro" id="IPR050595">
    <property type="entry name" value="Bact_response_regulator"/>
</dbReference>
<comment type="caution">
    <text evidence="4">The sequence shown here is derived from an EMBL/GenBank/DDBJ whole genome shotgun (WGS) entry which is preliminary data.</text>
</comment>
<dbReference type="InterPro" id="IPR011006">
    <property type="entry name" value="CheY-like_superfamily"/>
</dbReference>
<dbReference type="SUPFAM" id="SSF52172">
    <property type="entry name" value="CheY-like"/>
    <property type="match status" value="1"/>
</dbReference>
<keyword evidence="1 2" id="KW-0597">Phosphoprotein</keyword>
<keyword evidence="5" id="KW-1185">Reference proteome</keyword>
<dbReference type="PANTHER" id="PTHR44591">
    <property type="entry name" value="STRESS RESPONSE REGULATOR PROTEIN 1"/>
    <property type="match status" value="1"/>
</dbReference>
<protein>
    <recommendedName>
        <fullName evidence="3">Response regulatory domain-containing protein</fullName>
    </recommendedName>
</protein>
<sequence>MKKNILVIEDDPAMLDSIGKLLAFKQIEYIGIAGTNNILKTLAESQPDLVLTDYALPGMNGGMICKTIKNTPSLAHIPVILMTAYHKEAIALGHFGNDGYLAKPFDNRKLLKMIDKLLN</sequence>
<dbReference type="Pfam" id="PF00072">
    <property type="entry name" value="Response_reg"/>
    <property type="match status" value="1"/>
</dbReference>
<gene>
    <name evidence="4" type="ORF">GCM10023149_10360</name>
</gene>
<dbReference type="SMART" id="SM00448">
    <property type="entry name" value="REC"/>
    <property type="match status" value="1"/>
</dbReference>
<dbReference type="Proteomes" id="UP001500582">
    <property type="component" value="Unassembled WGS sequence"/>
</dbReference>
<organism evidence="4 5">
    <name type="scientific">Mucilaginibacter gynuensis</name>
    <dbReference type="NCBI Taxonomy" id="1302236"/>
    <lineage>
        <taxon>Bacteria</taxon>
        <taxon>Pseudomonadati</taxon>
        <taxon>Bacteroidota</taxon>
        <taxon>Sphingobacteriia</taxon>
        <taxon>Sphingobacteriales</taxon>
        <taxon>Sphingobacteriaceae</taxon>
        <taxon>Mucilaginibacter</taxon>
    </lineage>
</organism>
<dbReference type="PROSITE" id="PS50110">
    <property type="entry name" value="RESPONSE_REGULATORY"/>
    <property type="match status" value="1"/>
</dbReference>
<feature type="modified residue" description="4-aspartylphosphate" evidence="2">
    <location>
        <position position="53"/>
    </location>
</feature>
<evidence type="ECO:0000256" key="2">
    <source>
        <dbReference type="PROSITE-ProRule" id="PRU00169"/>
    </source>
</evidence>
<name>A0ABP8FZL3_9SPHI</name>
<dbReference type="PANTHER" id="PTHR44591:SF3">
    <property type="entry name" value="RESPONSE REGULATORY DOMAIN-CONTAINING PROTEIN"/>
    <property type="match status" value="1"/>
</dbReference>
<feature type="domain" description="Response regulatory" evidence="3">
    <location>
        <begin position="4"/>
        <end position="118"/>
    </location>
</feature>
<dbReference type="InterPro" id="IPR001789">
    <property type="entry name" value="Sig_transdc_resp-reg_receiver"/>
</dbReference>